<reference evidence="2" key="1">
    <citation type="submission" date="2015-12" db="EMBL/GenBank/DDBJ databases">
        <title>De novo transcriptome assembly of four potential Pierce s Disease insect vectors from Arizona vineyards.</title>
        <authorList>
            <person name="Tassone E.E."/>
        </authorList>
    </citation>
    <scope>NUCLEOTIDE SEQUENCE</scope>
</reference>
<dbReference type="Pfam" id="PF13843">
    <property type="entry name" value="DDE_Tnp_1_7"/>
    <property type="match status" value="1"/>
</dbReference>
<proteinExistence type="predicted"/>
<dbReference type="AlphaFoldDB" id="A0A1B6E2D2"/>
<accession>A0A1B6E2D2</accession>
<organism evidence="2">
    <name type="scientific">Clastoptera arizonana</name>
    <name type="common">Arizona spittle bug</name>
    <dbReference type="NCBI Taxonomy" id="38151"/>
    <lineage>
        <taxon>Eukaryota</taxon>
        <taxon>Metazoa</taxon>
        <taxon>Ecdysozoa</taxon>
        <taxon>Arthropoda</taxon>
        <taxon>Hexapoda</taxon>
        <taxon>Insecta</taxon>
        <taxon>Pterygota</taxon>
        <taxon>Neoptera</taxon>
        <taxon>Paraneoptera</taxon>
        <taxon>Hemiptera</taxon>
        <taxon>Auchenorrhyncha</taxon>
        <taxon>Cercopoidea</taxon>
        <taxon>Clastopteridae</taxon>
        <taxon>Clastoptera</taxon>
    </lineage>
</organism>
<dbReference type="InterPro" id="IPR029526">
    <property type="entry name" value="PGBD"/>
</dbReference>
<evidence type="ECO:0000313" key="2">
    <source>
        <dbReference type="EMBL" id="JAS32086.1"/>
    </source>
</evidence>
<gene>
    <name evidence="2" type="ORF">g.29528</name>
</gene>
<feature type="domain" description="PiggyBac transposable element-derived protein" evidence="1">
    <location>
        <begin position="1"/>
        <end position="139"/>
    </location>
</feature>
<dbReference type="PANTHER" id="PTHR46599:SF3">
    <property type="entry name" value="PIGGYBAC TRANSPOSABLE ELEMENT-DERIVED PROTEIN 4"/>
    <property type="match status" value="1"/>
</dbReference>
<protein>
    <recommendedName>
        <fullName evidence="1">PiggyBac transposable element-derived protein domain-containing protein</fullName>
    </recommendedName>
</protein>
<dbReference type="PANTHER" id="PTHR46599">
    <property type="entry name" value="PIGGYBAC TRANSPOSABLE ELEMENT-DERIVED PROTEIN 4"/>
    <property type="match status" value="1"/>
</dbReference>
<evidence type="ECO:0000259" key="1">
    <source>
        <dbReference type="Pfam" id="PF13843"/>
    </source>
</evidence>
<dbReference type="EMBL" id="GEDC01005212">
    <property type="protein sequence ID" value="JAS32086.1"/>
    <property type="molecule type" value="Transcribed_RNA"/>
</dbReference>
<sequence length="228" mass="26484">MDNYYNSILLAAKLLSKETYCTGTLRVDRKYIPADIKADNLTMGGTITRYGEGIMVGKWKDQRAIVYLSTEHENDMVTVINKRKVKVLKPLPIVKYNGFMKGVDRSDQMQAYYPMERKTLQWSKKMFIHTIQMMIVNAYYLFNKTFQIYRRKMGLHEFTESVKDDLLPDIPAVTRPLPRPTGHMIMKIAKKMGNTNRISSKKCCMCKKSTQYKCLACLGQTFWLVEGM</sequence>
<name>A0A1B6E2D2_9HEMI</name>